<dbReference type="GO" id="GO:0016491">
    <property type="term" value="F:oxidoreductase activity"/>
    <property type="evidence" value="ECO:0007669"/>
    <property type="project" value="UniProtKB-KW"/>
</dbReference>
<organism evidence="4 5">
    <name type="scientific">Quadrisphaera granulorum</name>
    <dbReference type="NCBI Taxonomy" id="317664"/>
    <lineage>
        <taxon>Bacteria</taxon>
        <taxon>Bacillati</taxon>
        <taxon>Actinomycetota</taxon>
        <taxon>Actinomycetes</taxon>
        <taxon>Kineosporiales</taxon>
        <taxon>Kineosporiaceae</taxon>
        <taxon>Quadrisphaera</taxon>
    </lineage>
</organism>
<feature type="domain" description="Gfo/Idh/MocA-like oxidoreductase N-terminal" evidence="2">
    <location>
        <begin position="5"/>
        <end position="120"/>
    </location>
</feature>
<feature type="domain" description="GFO/IDH/MocA-like oxidoreductase" evidence="3">
    <location>
        <begin position="131"/>
        <end position="265"/>
    </location>
</feature>
<evidence type="ECO:0000259" key="3">
    <source>
        <dbReference type="Pfam" id="PF22725"/>
    </source>
</evidence>
<dbReference type="Pfam" id="PF01408">
    <property type="entry name" value="GFO_IDH_MocA"/>
    <property type="match status" value="1"/>
</dbReference>
<accession>A0A316ABX8</accession>
<dbReference type="Gene3D" id="3.40.50.720">
    <property type="entry name" value="NAD(P)-binding Rossmann-like Domain"/>
    <property type="match status" value="1"/>
</dbReference>
<reference evidence="4 5" key="1">
    <citation type="submission" date="2018-03" db="EMBL/GenBank/DDBJ databases">
        <title>Genomic Encyclopedia of Archaeal and Bacterial Type Strains, Phase II (KMG-II): from individual species to whole genera.</title>
        <authorList>
            <person name="Goeker M."/>
        </authorList>
    </citation>
    <scope>NUCLEOTIDE SEQUENCE [LARGE SCALE GENOMIC DNA]</scope>
    <source>
        <strain evidence="4 5">DSM 44889</strain>
    </source>
</reference>
<proteinExistence type="predicted"/>
<dbReference type="EMBL" id="QGDQ01000004">
    <property type="protein sequence ID" value="PWJ55215.1"/>
    <property type="molecule type" value="Genomic_DNA"/>
</dbReference>
<dbReference type="InterPro" id="IPR036291">
    <property type="entry name" value="NAD(P)-bd_dom_sf"/>
</dbReference>
<dbReference type="RefSeq" id="WP_109773318.1">
    <property type="nucleotide sequence ID" value="NZ_QGDQ01000004.1"/>
</dbReference>
<comment type="caution">
    <text evidence="4">The sequence shown here is derived from an EMBL/GenBank/DDBJ whole genome shotgun (WGS) entry which is preliminary data.</text>
</comment>
<evidence type="ECO:0000259" key="2">
    <source>
        <dbReference type="Pfam" id="PF01408"/>
    </source>
</evidence>
<dbReference type="OrthoDB" id="9776544at2"/>
<dbReference type="SUPFAM" id="SSF55347">
    <property type="entry name" value="Glyceraldehyde-3-phosphate dehydrogenase-like, C-terminal domain"/>
    <property type="match status" value="1"/>
</dbReference>
<evidence type="ECO:0000313" key="5">
    <source>
        <dbReference type="Proteomes" id="UP000245469"/>
    </source>
</evidence>
<dbReference type="GO" id="GO:0000166">
    <property type="term" value="F:nucleotide binding"/>
    <property type="evidence" value="ECO:0007669"/>
    <property type="project" value="InterPro"/>
</dbReference>
<gene>
    <name evidence="4" type="ORF">BXY45_104138</name>
</gene>
<dbReference type="InterPro" id="IPR000683">
    <property type="entry name" value="Gfo/Idh/MocA-like_OxRdtase_N"/>
</dbReference>
<keyword evidence="1" id="KW-0560">Oxidoreductase</keyword>
<dbReference type="PANTHER" id="PTHR43818">
    <property type="entry name" value="BCDNA.GH03377"/>
    <property type="match status" value="1"/>
</dbReference>
<evidence type="ECO:0000313" key="4">
    <source>
        <dbReference type="EMBL" id="PWJ55215.1"/>
    </source>
</evidence>
<evidence type="ECO:0000256" key="1">
    <source>
        <dbReference type="ARBA" id="ARBA00023002"/>
    </source>
</evidence>
<dbReference type="AlphaFoldDB" id="A0A316ABX8"/>
<dbReference type="SUPFAM" id="SSF51735">
    <property type="entry name" value="NAD(P)-binding Rossmann-fold domains"/>
    <property type="match status" value="1"/>
</dbReference>
<dbReference type="InterPro" id="IPR050463">
    <property type="entry name" value="Gfo/Idh/MocA_oxidrdct_glycsds"/>
</dbReference>
<name>A0A316ABX8_9ACTN</name>
<dbReference type="Gene3D" id="3.30.360.10">
    <property type="entry name" value="Dihydrodipicolinate Reductase, domain 2"/>
    <property type="match status" value="1"/>
</dbReference>
<dbReference type="Pfam" id="PF22725">
    <property type="entry name" value="GFO_IDH_MocA_C3"/>
    <property type="match status" value="1"/>
</dbReference>
<dbReference type="PANTHER" id="PTHR43818:SF11">
    <property type="entry name" value="BCDNA.GH03377"/>
    <property type="match status" value="1"/>
</dbReference>
<sequence>MSRPLRVGVVGAGKISEQYSASLARLPQLALTAVADLDAGRAEALASAHAGARALPLQQLLEDDDVDVVLNLTIPAAHAEVALAAIAAGKHVYGEKPLAATTAEGRAVLEAAAAAGVRVGCAPDTVLGTGVQTARAAVDAGLIGTPHAATATFVAPGHELWHPSPEFYYAPGGGPLLDMGPYYLTSLVHLLGPVARVTGLASAPRSFRSVATGPKAGLEFSVTTPSHVTGLLQHRDGALTTVVMSFDVWGSRAPRLEVHGPKGSLSVPDPNYFDGSVELCTGEQWTGLEPSAGYVGAGRGEGLADLSLALAAGVAHRASGEVALHVLDVMEQVLASAGAGGAPVEVASTCERPEPVAGLVDLTAGVTL</sequence>
<dbReference type="Proteomes" id="UP000245469">
    <property type="component" value="Unassembled WGS sequence"/>
</dbReference>
<keyword evidence="5" id="KW-1185">Reference proteome</keyword>
<protein>
    <submittedName>
        <fullName evidence="4">Putative dehydrogenase</fullName>
    </submittedName>
</protein>
<dbReference type="InterPro" id="IPR055170">
    <property type="entry name" value="GFO_IDH_MocA-like_dom"/>
</dbReference>